<evidence type="ECO:0000256" key="3">
    <source>
        <dbReference type="ARBA" id="ARBA00021529"/>
    </source>
</evidence>
<evidence type="ECO:0000313" key="10">
    <source>
        <dbReference type="EMBL" id="KAK4242285.1"/>
    </source>
</evidence>
<evidence type="ECO:0000256" key="2">
    <source>
        <dbReference type="ARBA" id="ARBA00008174"/>
    </source>
</evidence>
<name>A0AAN7HHI0_9PEZI</name>
<reference evidence="10" key="1">
    <citation type="journal article" date="2023" name="Mol. Phylogenet. Evol.">
        <title>Genome-scale phylogeny and comparative genomics of the fungal order Sordariales.</title>
        <authorList>
            <person name="Hensen N."/>
            <person name="Bonometti L."/>
            <person name="Westerberg I."/>
            <person name="Brannstrom I.O."/>
            <person name="Guillou S."/>
            <person name="Cros-Aarteil S."/>
            <person name="Calhoun S."/>
            <person name="Haridas S."/>
            <person name="Kuo A."/>
            <person name="Mondo S."/>
            <person name="Pangilinan J."/>
            <person name="Riley R."/>
            <person name="LaButti K."/>
            <person name="Andreopoulos B."/>
            <person name="Lipzen A."/>
            <person name="Chen C."/>
            <person name="Yan M."/>
            <person name="Daum C."/>
            <person name="Ng V."/>
            <person name="Clum A."/>
            <person name="Steindorff A."/>
            <person name="Ohm R.A."/>
            <person name="Martin F."/>
            <person name="Silar P."/>
            <person name="Natvig D.O."/>
            <person name="Lalanne C."/>
            <person name="Gautier V."/>
            <person name="Ament-Velasquez S.L."/>
            <person name="Kruys A."/>
            <person name="Hutchinson M.I."/>
            <person name="Powell A.J."/>
            <person name="Barry K."/>
            <person name="Miller A.N."/>
            <person name="Grigoriev I.V."/>
            <person name="Debuchy R."/>
            <person name="Gladieux P."/>
            <person name="Hiltunen Thoren M."/>
            <person name="Johannesson H."/>
        </authorList>
    </citation>
    <scope>NUCLEOTIDE SEQUENCE</scope>
    <source>
        <strain evidence="10">CBS 532.94</strain>
    </source>
</reference>
<keyword evidence="5" id="KW-0539">Nucleus</keyword>
<dbReference type="PANTHER" id="PTHR22940">
    <property type="entry name" value="TIMEOUT/TIMELESS-2"/>
    <property type="match status" value="1"/>
</dbReference>
<feature type="domain" description="Timeless N-terminal" evidence="9">
    <location>
        <begin position="37"/>
        <end position="305"/>
    </location>
</feature>
<evidence type="ECO:0000256" key="5">
    <source>
        <dbReference type="ARBA" id="ARBA00023242"/>
    </source>
</evidence>
<feature type="compositionally biased region" description="Acidic residues" evidence="8">
    <location>
        <begin position="918"/>
        <end position="931"/>
    </location>
</feature>
<feature type="compositionally biased region" description="Basic residues" evidence="8">
    <location>
        <begin position="1069"/>
        <end position="1086"/>
    </location>
</feature>
<organism evidence="10 11">
    <name type="scientific">Achaetomium macrosporum</name>
    <dbReference type="NCBI Taxonomy" id="79813"/>
    <lineage>
        <taxon>Eukaryota</taxon>
        <taxon>Fungi</taxon>
        <taxon>Dikarya</taxon>
        <taxon>Ascomycota</taxon>
        <taxon>Pezizomycotina</taxon>
        <taxon>Sordariomycetes</taxon>
        <taxon>Sordariomycetidae</taxon>
        <taxon>Sordariales</taxon>
        <taxon>Chaetomiaceae</taxon>
        <taxon>Achaetomium</taxon>
    </lineage>
</organism>
<keyword evidence="6" id="KW-0469">Meiosis</keyword>
<evidence type="ECO:0000313" key="11">
    <source>
        <dbReference type="Proteomes" id="UP001303760"/>
    </source>
</evidence>
<feature type="compositionally biased region" description="Basic and acidic residues" evidence="8">
    <location>
        <begin position="591"/>
        <end position="600"/>
    </location>
</feature>
<dbReference type="GO" id="GO:0006281">
    <property type="term" value="P:DNA repair"/>
    <property type="evidence" value="ECO:0007669"/>
    <property type="project" value="TreeGrafter"/>
</dbReference>
<feature type="region of interest" description="Disordered" evidence="8">
    <location>
        <begin position="566"/>
        <end position="600"/>
    </location>
</feature>
<dbReference type="InterPro" id="IPR044998">
    <property type="entry name" value="Timeless"/>
</dbReference>
<keyword evidence="7" id="KW-0131">Cell cycle</keyword>
<feature type="compositionally biased region" description="Basic and acidic residues" evidence="8">
    <location>
        <begin position="978"/>
        <end position="1003"/>
    </location>
</feature>
<dbReference type="GO" id="GO:0003677">
    <property type="term" value="F:DNA binding"/>
    <property type="evidence" value="ECO:0007669"/>
    <property type="project" value="TreeGrafter"/>
</dbReference>
<evidence type="ECO:0000256" key="7">
    <source>
        <dbReference type="ARBA" id="ARBA00023306"/>
    </source>
</evidence>
<feature type="region of interest" description="Disordered" evidence="8">
    <location>
        <begin position="918"/>
        <end position="1009"/>
    </location>
</feature>
<evidence type="ECO:0000256" key="8">
    <source>
        <dbReference type="SAM" id="MobiDB-lite"/>
    </source>
</evidence>
<feature type="compositionally biased region" description="Acidic residues" evidence="8">
    <location>
        <begin position="576"/>
        <end position="590"/>
    </location>
</feature>
<gene>
    <name evidence="10" type="ORF">C8A03DRAFT_29546</name>
</gene>
<dbReference type="GO" id="GO:0051321">
    <property type="term" value="P:meiotic cell cycle"/>
    <property type="evidence" value="ECO:0007669"/>
    <property type="project" value="UniProtKB-KW"/>
</dbReference>
<feature type="compositionally biased region" description="Basic and acidic residues" evidence="8">
    <location>
        <begin position="788"/>
        <end position="801"/>
    </location>
</feature>
<feature type="compositionally biased region" description="Polar residues" evidence="8">
    <location>
        <begin position="1159"/>
        <end position="1169"/>
    </location>
</feature>
<dbReference type="GO" id="GO:0043111">
    <property type="term" value="P:replication fork arrest"/>
    <property type="evidence" value="ECO:0007669"/>
    <property type="project" value="TreeGrafter"/>
</dbReference>
<reference evidence="10" key="2">
    <citation type="submission" date="2023-05" db="EMBL/GenBank/DDBJ databases">
        <authorList>
            <consortium name="Lawrence Berkeley National Laboratory"/>
            <person name="Steindorff A."/>
            <person name="Hensen N."/>
            <person name="Bonometti L."/>
            <person name="Westerberg I."/>
            <person name="Brannstrom I.O."/>
            <person name="Guillou S."/>
            <person name="Cros-Aarteil S."/>
            <person name="Calhoun S."/>
            <person name="Haridas S."/>
            <person name="Kuo A."/>
            <person name="Mondo S."/>
            <person name="Pangilinan J."/>
            <person name="Riley R."/>
            <person name="Labutti K."/>
            <person name="Andreopoulos B."/>
            <person name="Lipzen A."/>
            <person name="Chen C."/>
            <person name="Yanf M."/>
            <person name="Daum C."/>
            <person name="Ng V."/>
            <person name="Clum A."/>
            <person name="Ohm R."/>
            <person name="Martin F."/>
            <person name="Silar P."/>
            <person name="Natvig D."/>
            <person name="Lalanne C."/>
            <person name="Gautier V."/>
            <person name="Ament-Velasquez S.L."/>
            <person name="Kruys A."/>
            <person name="Hutchinson M.I."/>
            <person name="Powell A.J."/>
            <person name="Barry K."/>
            <person name="Miller A.N."/>
            <person name="Grigoriev I.V."/>
            <person name="Debuchy R."/>
            <person name="Gladieux P."/>
            <person name="Thoren M.H."/>
            <person name="Johannesson H."/>
        </authorList>
    </citation>
    <scope>NUCLEOTIDE SEQUENCE</scope>
    <source>
        <strain evidence="10">CBS 532.94</strain>
    </source>
</reference>
<comment type="subcellular location">
    <subcellularLocation>
        <location evidence="1">Nucleus</location>
    </subcellularLocation>
</comment>
<feature type="region of interest" description="Disordered" evidence="8">
    <location>
        <begin position="788"/>
        <end position="824"/>
    </location>
</feature>
<comment type="caution">
    <text evidence="10">The sequence shown here is derived from an EMBL/GenBank/DDBJ whole genome shotgun (WGS) entry which is preliminary data.</text>
</comment>
<dbReference type="PANTHER" id="PTHR22940:SF4">
    <property type="entry name" value="PROTEIN TIMELESS HOMOLOG"/>
    <property type="match status" value="1"/>
</dbReference>
<keyword evidence="11" id="KW-1185">Reference proteome</keyword>
<evidence type="ECO:0000256" key="4">
    <source>
        <dbReference type="ARBA" id="ARBA00022880"/>
    </source>
</evidence>
<evidence type="ECO:0000256" key="6">
    <source>
        <dbReference type="ARBA" id="ARBA00023254"/>
    </source>
</evidence>
<dbReference type="AlphaFoldDB" id="A0AAN7HHI0"/>
<dbReference type="Proteomes" id="UP001303760">
    <property type="component" value="Unassembled WGS sequence"/>
</dbReference>
<feature type="region of interest" description="Disordered" evidence="8">
    <location>
        <begin position="327"/>
        <end position="357"/>
    </location>
</feature>
<dbReference type="InterPro" id="IPR006906">
    <property type="entry name" value="Timeless_N"/>
</dbReference>
<dbReference type="GO" id="GO:0000076">
    <property type="term" value="P:DNA replication checkpoint signaling"/>
    <property type="evidence" value="ECO:0007669"/>
    <property type="project" value="TreeGrafter"/>
</dbReference>
<sequence length="1217" mass="138748">MEDAEVSNDTVHPQVRAHINSLVSALGGYSIDDDDGYKLGDDALEVLRDLKKWIRFYDEKTNRMDVARCLAEANIVGSDLLQILATWPPNDNSSKYKARIALACFEVMVPLTWPLEKDRETMTVNNHRHMPVLQLAQLGYKRAIINFDAAPILGTAVRVALPSMAVPIGDRSARDQGIIKLILYFLRNIAMIAPPPGIKFDGDETQVSRSALIDAFSFQDIFLTLLTLASNMGEDFRTEDVIVMEIIFHIVKRVDSSKLFVSEKQLHRIKADELTAAMKKEAAMLRSYSKNAPTRHSRFGTMIWVKRESGKLSTVSGQDALLDAATRERKMDSTKSFKPPRRARREDMEPKDLGPPVTLDERARQQLQSFVSEFLDSGFNPLFGHVRKSLEREAPHVLHYHQSQFFYLVAWFLEAERMRRKAKKESKQLTADDVSSFNLVAAVLTQEMFISMNRALDRAYGDKDWRLLTAVMRCFTQILLIVQEMSDSGNEEDEEIADNILSRLFYEETTHDAIANIVRTYKDQGFEYLDACTELAHTFLRILEAYSKQNVDLQVRSRKRIRRKKKAARAAARDQEGDEEEGDAEDDSADDERQAEKTSQERKFDFKRFAHKFTPQGVVDTFVAFTKYYRDLDDSQLKRAHRYFYRVAFKQEMSVMLFRLDIIHLFYNMIKGPEPLDKNSSMYKEWEELAKQIIKRCVRKLEERPALFTELLFSKINSTAHYLEYGYEKQTISTNPRPGAELEFKREVERDKQIAIVVGVLLDRNQTDHLDWMKKQLSEAELERRAWEDAEKARAAERPDGEAAEDPTVDSASSRTASQYTVRPDNDARRIAMFKNPHLRLLMKLGGMERLAPTLDESPDSIWIIPPTIKADTLKETISFINQAEFTPPTFEDGELAEDQLRRKSAARKKRAAYDDDDINDLINDGSDDETGILFPAGGPTVRKRTAEDEPPKKPTRRRRRRRDASEEPAPLTDEQLEEKARARRKQELEKARRIKSEMYVDPRDDDSDVEWGREFFANELARQEAKDASFGLSSKPSGVEKSAWEELLGVDAEHSDDHDDDGVAASSTKRKEKQAKKTTTTRKRKSDVAHAGSSEEEEDNGASSSSEAPARRPSKRRRPAQKTKRVVEISSDDENQDEEDEDMDTLESTQSSKDEAVTNDTPLSSSPSRAAKGISEMTVNEGEAGDEDEDTAVAKTVARARPRARAGFIVDSSDEE</sequence>
<accession>A0AAN7HHI0</accession>
<comment type="similarity">
    <text evidence="2">Belongs to the timeless family.</text>
</comment>
<evidence type="ECO:0000259" key="9">
    <source>
        <dbReference type="Pfam" id="PF04821"/>
    </source>
</evidence>
<proteinExistence type="inferred from homology"/>
<feature type="compositionally biased region" description="Acidic residues" evidence="8">
    <location>
        <begin position="1131"/>
        <end position="1146"/>
    </location>
</feature>
<evidence type="ECO:0000256" key="1">
    <source>
        <dbReference type="ARBA" id="ARBA00004123"/>
    </source>
</evidence>
<feature type="compositionally biased region" description="Polar residues" evidence="8">
    <location>
        <begin position="810"/>
        <end position="821"/>
    </location>
</feature>
<feature type="compositionally biased region" description="Basic residues" evidence="8">
    <location>
        <begin position="954"/>
        <end position="963"/>
    </location>
</feature>
<protein>
    <recommendedName>
        <fullName evidence="3">Topoisomerase 1-associated factor 1</fullName>
    </recommendedName>
</protein>
<dbReference type="Pfam" id="PF04821">
    <property type="entry name" value="TIMELESS"/>
    <property type="match status" value="1"/>
</dbReference>
<dbReference type="GO" id="GO:0031298">
    <property type="term" value="C:replication fork protection complex"/>
    <property type="evidence" value="ECO:0007669"/>
    <property type="project" value="TreeGrafter"/>
</dbReference>
<feature type="compositionally biased region" description="Basic residues" evidence="8">
    <location>
        <begin position="1113"/>
        <end position="1125"/>
    </location>
</feature>
<keyword evidence="4" id="KW-0236">DNA replication inhibitor</keyword>
<dbReference type="EMBL" id="MU860010">
    <property type="protein sequence ID" value="KAK4242285.1"/>
    <property type="molecule type" value="Genomic_DNA"/>
</dbReference>
<feature type="region of interest" description="Disordered" evidence="8">
    <location>
        <begin position="1023"/>
        <end position="1193"/>
    </location>
</feature>